<evidence type="ECO:0000313" key="1">
    <source>
        <dbReference type="Proteomes" id="UP000035680"/>
    </source>
</evidence>
<name>A0A0K0G5Q8_STRVS</name>
<protein>
    <submittedName>
        <fullName evidence="2">Uncharacterized protein</fullName>
    </submittedName>
</protein>
<reference evidence="2" key="2">
    <citation type="submission" date="2015-08" db="UniProtKB">
        <authorList>
            <consortium name="WormBaseParasite"/>
        </authorList>
    </citation>
    <scope>IDENTIFICATION</scope>
</reference>
<accession>A0A0K0G5Q8</accession>
<evidence type="ECO:0000313" key="2">
    <source>
        <dbReference type="WBParaSite" id="SVE_2008000.1"/>
    </source>
</evidence>
<organism evidence="1 2">
    <name type="scientific">Strongyloides venezuelensis</name>
    <name type="common">Threadworm</name>
    <dbReference type="NCBI Taxonomy" id="75913"/>
    <lineage>
        <taxon>Eukaryota</taxon>
        <taxon>Metazoa</taxon>
        <taxon>Ecdysozoa</taxon>
        <taxon>Nematoda</taxon>
        <taxon>Chromadorea</taxon>
        <taxon>Rhabditida</taxon>
        <taxon>Tylenchina</taxon>
        <taxon>Panagrolaimomorpha</taxon>
        <taxon>Strongyloidoidea</taxon>
        <taxon>Strongyloididae</taxon>
        <taxon>Strongyloides</taxon>
    </lineage>
</organism>
<dbReference type="WBParaSite" id="SVE_2008000.1">
    <property type="protein sequence ID" value="SVE_2008000.1"/>
    <property type="gene ID" value="SVE_2008000"/>
</dbReference>
<dbReference type="AlphaFoldDB" id="A0A0K0G5Q8"/>
<reference evidence="1" key="1">
    <citation type="submission" date="2014-07" db="EMBL/GenBank/DDBJ databases">
        <authorList>
            <person name="Martin A.A"/>
            <person name="De Silva N."/>
        </authorList>
    </citation>
    <scope>NUCLEOTIDE SEQUENCE</scope>
</reference>
<sequence length="67" mass="8118">MWKSDDFLLLFYGFKTLFSTIMDTFTENSIIDSDINNFDAEGQIIDNLTNHRRYFDKDNNRRIQCWI</sequence>
<dbReference type="Proteomes" id="UP000035680">
    <property type="component" value="Unassembled WGS sequence"/>
</dbReference>
<keyword evidence="1" id="KW-1185">Reference proteome</keyword>
<proteinExistence type="predicted"/>